<dbReference type="GO" id="GO:0005886">
    <property type="term" value="C:plasma membrane"/>
    <property type="evidence" value="ECO:0007669"/>
    <property type="project" value="UniProtKB-SubCell"/>
</dbReference>
<dbReference type="Gene3D" id="3.80.10.10">
    <property type="entry name" value="Ribonuclease Inhibitor"/>
    <property type="match status" value="3"/>
</dbReference>
<dbReference type="Pfam" id="PF23598">
    <property type="entry name" value="LRR_14"/>
    <property type="match status" value="1"/>
</dbReference>
<dbReference type="FunFam" id="3.80.10.10:FF:000111">
    <property type="entry name" value="LRR receptor-like serine/threonine-protein kinase ERECTA"/>
    <property type="match status" value="1"/>
</dbReference>
<evidence type="ECO:0000256" key="7">
    <source>
        <dbReference type="ARBA" id="ARBA00022737"/>
    </source>
</evidence>
<dbReference type="OrthoDB" id="1394818at2759"/>
<evidence type="ECO:0000256" key="10">
    <source>
        <dbReference type="ARBA" id="ARBA00023170"/>
    </source>
</evidence>
<evidence type="ECO:0000256" key="1">
    <source>
        <dbReference type="ARBA" id="ARBA00004251"/>
    </source>
</evidence>
<dbReference type="Pfam" id="PF08263">
    <property type="entry name" value="LRRNT_2"/>
    <property type="match status" value="1"/>
</dbReference>
<sequence>MRIPLLSWLLFVPICSILLRVETGVVSGQCRSHQKDLLLQFKNSISFNVTRSKKLPQWNQNLDCCSWDGVTCEDGRVTGLNLSSEWISGEIGNSSLFNLKYLRHLDLSYNNFSSTIPAMIGNLENLTYLNLSNAGFGGQISQEISQLTRLVTLEISSLPYLQVSSLTLENPNLSMLVRNLSKLEELYLDGVNISARGSEWCQGLSYSLPDLRVLSLSNCYISGPIHESLGNLQSLKVIRLDANNLSATVPGFIAKFSNLNSLRLSSCGLYGTFPKEIFQVPTLQIIDISNNPLLHGSLLEFPKNSAFQGLILSSTNFSGNLSESIGNLRNLSRLILSNCQFHGMLPRSMDQLTKLVYLDLSNNSFNGPVPYFKMFNNLTKIVLSHNSLTGAISSAHWEGLMKLLVVDLRNNLLNGSIPSSLFSLPSLEVVQLSHNQFDGQIPEFFNASSSLLDTIDLSINNLEGPIPMSIFDLQKLSILLLSSNKINGTILLDKFQGCRNLTTLDLSYNNLSVVASENDPTWSSFSKMSTLKLASCKLKRFPYLRNQSKLATLDLSNNQINGEVPNWIWELGNGFLLHLNLSCNKLRSLQEPYTLPSYLSVLDLHSNQIRGNLPILPPVIAYVDFSYNKFSSSIPNAPDSNLSFLYYYSLANNVLRGVIPQSFCNASYLLVLDLSRNMLSGKVPECLSRLSQSLGVLNLQRNNFSGQIPDSFPVNCALETIDLNGNVINGQIPKSLANCKKLEVLNLGNNNLSDKFPCILINTSSLRVLVLRSNKFYGSIGCRKPIGTWENLQIVDLAHNEFDGNLPGECFKRWQAMTIDEDGDQSKLKHLKFEFLEFDSQIYYQDTVTVTIKGLEIELQKILTVFTSIDLSSNNFYGPIPEEIGQLRALYVLNLSHNALTGEIPSSVGNLQQLESLDLSSNNISRSIPASLTKLTFLSFLNLSFNQLVGMIPMGNQFSTFSAESFTGNKGLCGFPLLVKCSSDSGKFPDTGTEAISEVEFNWQSIYSGIGFGVGSGAVVALLTFWDDGKKWLEDSIDKILMVILPVLGYAYKPRDHWDDDEDTEDEASDFAEDQEEDEAEDRESQGRYCVFCSKFDITMTRVIHDPKCSCHSSPPSSSSSSSSTSSSYSP</sequence>
<dbReference type="InterPro" id="IPR055414">
    <property type="entry name" value="LRR_R13L4/SHOC2-like"/>
</dbReference>
<keyword evidence="5" id="KW-0812">Transmembrane</keyword>
<dbReference type="InterPro" id="IPR046956">
    <property type="entry name" value="RLP23-like"/>
</dbReference>
<dbReference type="PANTHER" id="PTHR48061:SF2">
    <property type="entry name" value="RECEPTOR LIKE PROTEIN 30-LIKE"/>
    <property type="match status" value="1"/>
</dbReference>
<dbReference type="InterPro" id="IPR001611">
    <property type="entry name" value="Leu-rich_rpt"/>
</dbReference>
<evidence type="ECO:0000259" key="15">
    <source>
        <dbReference type="Pfam" id="PF23598"/>
    </source>
</evidence>
<feature type="region of interest" description="Disordered" evidence="12">
    <location>
        <begin position="1108"/>
        <end position="1131"/>
    </location>
</feature>
<evidence type="ECO:0000256" key="9">
    <source>
        <dbReference type="ARBA" id="ARBA00023136"/>
    </source>
</evidence>
<dbReference type="FunFam" id="3.80.10.10:FF:000095">
    <property type="entry name" value="LRR receptor-like serine/threonine-protein kinase GSO1"/>
    <property type="match status" value="1"/>
</dbReference>
<keyword evidence="9" id="KW-0472">Membrane</keyword>
<feature type="compositionally biased region" description="Low complexity" evidence="12">
    <location>
        <begin position="1113"/>
        <end position="1131"/>
    </location>
</feature>
<dbReference type="FunFam" id="3.80.10.10:FF:000041">
    <property type="entry name" value="LRR receptor-like serine/threonine-protein kinase ERECTA"/>
    <property type="match status" value="2"/>
</dbReference>
<dbReference type="AlphaFoldDB" id="W9QZS5"/>
<dbReference type="KEGG" id="mnt:21395272"/>
<keyword evidence="11" id="KW-0325">Glycoprotein</keyword>
<evidence type="ECO:0000313" key="16">
    <source>
        <dbReference type="EMBL" id="EXB52393.1"/>
    </source>
</evidence>
<evidence type="ECO:0000256" key="4">
    <source>
        <dbReference type="ARBA" id="ARBA00022614"/>
    </source>
</evidence>
<feature type="compositionally biased region" description="Acidic residues" evidence="12">
    <location>
        <begin position="1059"/>
        <end position="1082"/>
    </location>
</feature>
<comment type="subcellular location">
    <subcellularLocation>
        <location evidence="1">Cell membrane</location>
        <topology evidence="1">Single-pass type I membrane protein</topology>
    </subcellularLocation>
</comment>
<feature type="domain" description="Leucine-rich repeat-containing N-terminal plant-type" evidence="14">
    <location>
        <begin position="32"/>
        <end position="72"/>
    </location>
</feature>
<evidence type="ECO:0000256" key="5">
    <source>
        <dbReference type="ARBA" id="ARBA00022692"/>
    </source>
</evidence>
<dbReference type="PROSITE" id="PS51450">
    <property type="entry name" value="LRR"/>
    <property type="match status" value="3"/>
</dbReference>
<keyword evidence="3" id="KW-1003">Cell membrane</keyword>
<evidence type="ECO:0000256" key="12">
    <source>
        <dbReference type="SAM" id="MobiDB-lite"/>
    </source>
</evidence>
<name>W9QZS5_9ROSA</name>
<evidence type="ECO:0000256" key="2">
    <source>
        <dbReference type="ARBA" id="ARBA00009592"/>
    </source>
</evidence>
<keyword evidence="10 16" id="KW-0675">Receptor</keyword>
<dbReference type="PRINTS" id="PR00019">
    <property type="entry name" value="LEURICHRPT"/>
</dbReference>
<gene>
    <name evidence="16" type="ORF">L484_012038</name>
</gene>
<keyword evidence="4" id="KW-0433">Leucine-rich repeat</keyword>
<dbReference type="PANTHER" id="PTHR48061">
    <property type="entry name" value="LEUCINE-RICH REPEAT RECEPTOR PROTEIN KINASE EMS1-LIKE-RELATED"/>
    <property type="match status" value="1"/>
</dbReference>
<evidence type="ECO:0000259" key="14">
    <source>
        <dbReference type="Pfam" id="PF08263"/>
    </source>
</evidence>
<accession>W9QZS5</accession>
<dbReference type="InterPro" id="IPR032675">
    <property type="entry name" value="LRR_dom_sf"/>
</dbReference>
<feature type="chain" id="PRO_5004927992" evidence="13">
    <location>
        <begin position="24"/>
        <end position="1131"/>
    </location>
</feature>
<dbReference type="InterPro" id="IPR003591">
    <property type="entry name" value="Leu-rich_rpt_typical-subtyp"/>
</dbReference>
<dbReference type="EMBL" id="KE344066">
    <property type="protein sequence ID" value="EXB52393.1"/>
    <property type="molecule type" value="Genomic_DNA"/>
</dbReference>
<dbReference type="Pfam" id="PF00560">
    <property type="entry name" value="LRR_1"/>
    <property type="match status" value="7"/>
</dbReference>
<organism evidence="16 17">
    <name type="scientific">Morus notabilis</name>
    <dbReference type="NCBI Taxonomy" id="981085"/>
    <lineage>
        <taxon>Eukaryota</taxon>
        <taxon>Viridiplantae</taxon>
        <taxon>Streptophyta</taxon>
        <taxon>Embryophyta</taxon>
        <taxon>Tracheophyta</taxon>
        <taxon>Spermatophyta</taxon>
        <taxon>Magnoliopsida</taxon>
        <taxon>eudicotyledons</taxon>
        <taxon>Gunneridae</taxon>
        <taxon>Pentapetalae</taxon>
        <taxon>rosids</taxon>
        <taxon>fabids</taxon>
        <taxon>Rosales</taxon>
        <taxon>Moraceae</taxon>
        <taxon>Moreae</taxon>
        <taxon>Morus</taxon>
    </lineage>
</organism>
<evidence type="ECO:0000313" key="17">
    <source>
        <dbReference type="Proteomes" id="UP000030645"/>
    </source>
</evidence>
<keyword evidence="6 13" id="KW-0732">Signal</keyword>
<dbReference type="eggNOG" id="KOG0619">
    <property type="taxonomic scope" value="Eukaryota"/>
</dbReference>
<evidence type="ECO:0000256" key="11">
    <source>
        <dbReference type="ARBA" id="ARBA00023180"/>
    </source>
</evidence>
<dbReference type="SUPFAM" id="SSF52058">
    <property type="entry name" value="L domain-like"/>
    <property type="match status" value="2"/>
</dbReference>
<evidence type="ECO:0000256" key="8">
    <source>
        <dbReference type="ARBA" id="ARBA00022989"/>
    </source>
</evidence>
<feature type="signal peptide" evidence="13">
    <location>
        <begin position="1"/>
        <end position="23"/>
    </location>
</feature>
<reference evidence="17" key="1">
    <citation type="submission" date="2013-01" db="EMBL/GenBank/DDBJ databases">
        <title>Draft Genome Sequence of a Mulberry Tree, Morus notabilis C.K. Schneid.</title>
        <authorList>
            <person name="He N."/>
            <person name="Zhao S."/>
        </authorList>
    </citation>
    <scope>NUCLEOTIDE SEQUENCE</scope>
</reference>
<dbReference type="InterPro" id="IPR013210">
    <property type="entry name" value="LRR_N_plant-typ"/>
</dbReference>
<dbReference type="Proteomes" id="UP000030645">
    <property type="component" value="Unassembled WGS sequence"/>
</dbReference>
<evidence type="ECO:0000256" key="3">
    <source>
        <dbReference type="ARBA" id="ARBA00022475"/>
    </source>
</evidence>
<keyword evidence="8" id="KW-1133">Transmembrane helix</keyword>
<dbReference type="Pfam" id="PF13855">
    <property type="entry name" value="LRR_8"/>
    <property type="match status" value="2"/>
</dbReference>
<feature type="region of interest" description="Disordered" evidence="12">
    <location>
        <begin position="1058"/>
        <end position="1086"/>
    </location>
</feature>
<dbReference type="Pfam" id="PF13516">
    <property type="entry name" value="LRR_6"/>
    <property type="match status" value="1"/>
</dbReference>
<evidence type="ECO:0000256" key="6">
    <source>
        <dbReference type="ARBA" id="ARBA00022729"/>
    </source>
</evidence>
<protein>
    <submittedName>
        <fullName evidence="16">Receptor-like protein 12</fullName>
    </submittedName>
</protein>
<dbReference type="SUPFAM" id="SSF52047">
    <property type="entry name" value="RNI-like"/>
    <property type="match status" value="1"/>
</dbReference>
<comment type="similarity">
    <text evidence="2">Belongs to the RLP family.</text>
</comment>
<proteinExistence type="inferred from homology"/>
<keyword evidence="7" id="KW-0677">Repeat</keyword>
<feature type="domain" description="Disease resistance R13L4/SHOC-2-like LRR" evidence="15">
    <location>
        <begin position="88"/>
        <end position="288"/>
    </location>
</feature>
<evidence type="ECO:0000256" key="13">
    <source>
        <dbReference type="SAM" id="SignalP"/>
    </source>
</evidence>
<dbReference type="SMART" id="SM00369">
    <property type="entry name" value="LRR_TYP"/>
    <property type="match status" value="9"/>
</dbReference>
<keyword evidence="17" id="KW-1185">Reference proteome</keyword>